<comment type="caution">
    <text evidence="3">The sequence shown here is derived from an EMBL/GenBank/DDBJ whole genome shotgun (WGS) entry which is preliminary data.</text>
</comment>
<feature type="compositionally biased region" description="Low complexity" evidence="2">
    <location>
        <begin position="274"/>
        <end position="284"/>
    </location>
</feature>
<feature type="compositionally biased region" description="Acidic residues" evidence="2">
    <location>
        <begin position="366"/>
        <end position="384"/>
    </location>
</feature>
<feature type="compositionally biased region" description="Basic residues" evidence="2">
    <location>
        <begin position="389"/>
        <end position="398"/>
    </location>
</feature>
<dbReference type="Proteomes" id="UP001313282">
    <property type="component" value="Unassembled WGS sequence"/>
</dbReference>
<gene>
    <name evidence="3" type="ORF">TWF718_006796</name>
</gene>
<keyword evidence="4" id="KW-1185">Reference proteome</keyword>
<organism evidence="3 4">
    <name type="scientific">Orbilia javanica</name>
    <dbReference type="NCBI Taxonomy" id="47235"/>
    <lineage>
        <taxon>Eukaryota</taxon>
        <taxon>Fungi</taxon>
        <taxon>Dikarya</taxon>
        <taxon>Ascomycota</taxon>
        <taxon>Pezizomycotina</taxon>
        <taxon>Orbiliomycetes</taxon>
        <taxon>Orbiliales</taxon>
        <taxon>Orbiliaceae</taxon>
        <taxon>Orbilia</taxon>
    </lineage>
</organism>
<evidence type="ECO:0000313" key="4">
    <source>
        <dbReference type="Proteomes" id="UP001313282"/>
    </source>
</evidence>
<dbReference type="AlphaFoldDB" id="A0AAN8RHZ4"/>
<sequence length="620" mass="70351">MDSPETEKEARSNSDVERELIDHLKQLINEKQKSKHQKNQRIIKLKLPRPALSKIAAYTSSCDTKVSITPNGMASTPSNSPALPSGCSTAWDRLDISETRLETFRRVSIHHVWMNSQLRQRPGIDKRSIQQPPAWIVHLESKGYGSIGDLCSRGVGMSTETLQRTLRAALKEPPKFFDISSTVKYNIHCMGWIDVEKSIEKLQSRNQMSKGTETATVQPADNNTTQPDPSKRYRTIPSLAADPLTPKSNTQDQSSMKRKREYRYPTTTPSPDYLPLNRPNLSSPPVTPPDTQRTKRYPLRREHFRNKTYLESESEYDSDEKYDWTSSGSNSDREGQKGDDGSSGEDEYLETESIISEDGERSLSDVTDESEIYEEEQDEEEELADLPPTKKRCTPSKSRRAEGDQKAKEMAKETPEKAVRKTPTGTPKRKTRNNTPKEESPAGPYDKWVGGNGNRQNSSRKETPVPSTPQTLGSTKKSSKGTDIERASPLKNETPGLENRNMQKGHNLSPRLSIRTTEPIHPDTRPIHPASTRENMVYFSPGFKAEEILTEFKALRNLTKHNYDHYKGVERRVAKLAEHQDREDEKLDKLIEEMVEVRRSMKEVTSAVKFFVAFCKGQSL</sequence>
<proteinExistence type="predicted"/>
<protein>
    <submittedName>
        <fullName evidence="3">Uncharacterized protein</fullName>
    </submittedName>
</protein>
<accession>A0AAN8RHZ4</accession>
<feature type="compositionally biased region" description="Polar residues" evidence="2">
    <location>
        <begin position="204"/>
        <end position="228"/>
    </location>
</feature>
<feature type="region of interest" description="Disordered" evidence="2">
    <location>
        <begin position="204"/>
        <end position="529"/>
    </location>
</feature>
<keyword evidence="1" id="KW-0175">Coiled coil</keyword>
<reference evidence="3 4" key="1">
    <citation type="submission" date="2019-10" db="EMBL/GenBank/DDBJ databases">
        <authorList>
            <person name="Palmer J.M."/>
        </authorList>
    </citation>
    <scope>NUCLEOTIDE SEQUENCE [LARGE SCALE GENOMIC DNA]</scope>
    <source>
        <strain evidence="3 4">TWF718</strain>
    </source>
</reference>
<feature type="compositionally biased region" description="Basic residues" evidence="2">
    <location>
        <begin position="294"/>
        <end position="306"/>
    </location>
</feature>
<name>A0AAN8RHZ4_9PEZI</name>
<evidence type="ECO:0000313" key="3">
    <source>
        <dbReference type="EMBL" id="KAK6344844.1"/>
    </source>
</evidence>
<feature type="compositionally biased region" description="Basic and acidic residues" evidence="2">
    <location>
        <begin position="331"/>
        <end position="340"/>
    </location>
</feature>
<dbReference type="EMBL" id="JAVHNR010000004">
    <property type="protein sequence ID" value="KAK6344844.1"/>
    <property type="molecule type" value="Genomic_DNA"/>
</dbReference>
<feature type="coiled-coil region" evidence="1">
    <location>
        <begin position="573"/>
        <end position="607"/>
    </location>
</feature>
<evidence type="ECO:0000256" key="2">
    <source>
        <dbReference type="SAM" id="MobiDB-lite"/>
    </source>
</evidence>
<evidence type="ECO:0000256" key="1">
    <source>
        <dbReference type="SAM" id="Coils"/>
    </source>
</evidence>
<feature type="compositionally biased region" description="Basic and acidic residues" evidence="2">
    <location>
        <begin position="399"/>
        <end position="419"/>
    </location>
</feature>